<evidence type="ECO:0000256" key="1">
    <source>
        <dbReference type="SAM" id="MobiDB-lite"/>
    </source>
</evidence>
<gene>
    <name evidence="2" type="ORF">QNM18_26680</name>
</gene>
<dbReference type="EMBL" id="JASJUT010000021">
    <property type="protein sequence ID" value="MDK2598644.1"/>
    <property type="molecule type" value="Genomic_DNA"/>
</dbReference>
<protein>
    <submittedName>
        <fullName evidence="2">Uncharacterized protein</fullName>
    </submittedName>
</protein>
<name>A0ABT7EUB5_9GAMM</name>
<comment type="caution">
    <text evidence="2">The sequence shown here is derived from an EMBL/GenBank/DDBJ whole genome shotgun (WGS) entry which is preliminary data.</text>
</comment>
<accession>A0ABT7EUB5</accession>
<organism evidence="2 3">
    <name type="scientific">Pseudoalteromonas obscura</name>
    <dbReference type="NCBI Taxonomy" id="3048491"/>
    <lineage>
        <taxon>Bacteria</taxon>
        <taxon>Pseudomonadati</taxon>
        <taxon>Pseudomonadota</taxon>
        <taxon>Gammaproteobacteria</taxon>
        <taxon>Alteromonadales</taxon>
        <taxon>Pseudoalteromonadaceae</taxon>
        <taxon>Pseudoalteromonas</taxon>
    </lineage>
</organism>
<reference evidence="2 3" key="1">
    <citation type="submission" date="2023-05" db="EMBL/GenBank/DDBJ databases">
        <title>Pseudoalteromonas ardens sp. nov., Pseudoalteromonas obscura sp. nov., and Pseudoalteromonas umbrosa sp. nov., isolated from the coral Montipora capitata.</title>
        <authorList>
            <person name="Thomas E.M."/>
            <person name="Smith E.M."/>
            <person name="Papke E."/>
            <person name="Shlafstein M.D."/>
            <person name="Oline D.K."/>
            <person name="Videau P."/>
            <person name="Saw J.H."/>
            <person name="Strangman W.K."/>
            <person name="Ushijima B."/>
        </authorList>
    </citation>
    <scope>NUCLEOTIDE SEQUENCE [LARGE SCALE GENOMIC DNA]</scope>
    <source>
        <strain evidence="2 3">P94</strain>
    </source>
</reference>
<dbReference type="RefSeq" id="WP_284138903.1">
    <property type="nucleotide sequence ID" value="NZ_JASJUT010000021.1"/>
</dbReference>
<evidence type="ECO:0000313" key="2">
    <source>
        <dbReference type="EMBL" id="MDK2598644.1"/>
    </source>
</evidence>
<sequence length="79" mass="7740">MHNKILTKQAVELLSQVIGGSAGGGGGTEPQQRAVSKPTPLSKKDVLKVTGGSAGGGGGVEPTAAKAAFNDLIIKTGKG</sequence>
<dbReference type="Proteomes" id="UP001231915">
    <property type="component" value="Unassembled WGS sequence"/>
</dbReference>
<proteinExistence type="predicted"/>
<feature type="region of interest" description="Disordered" evidence="1">
    <location>
        <begin position="19"/>
        <end position="61"/>
    </location>
</feature>
<keyword evidence="3" id="KW-1185">Reference proteome</keyword>
<evidence type="ECO:0000313" key="3">
    <source>
        <dbReference type="Proteomes" id="UP001231915"/>
    </source>
</evidence>